<protein>
    <recommendedName>
        <fullName evidence="2">Pyrrolo-quinoline quinone repeat domain-containing protein</fullName>
    </recommendedName>
</protein>
<sequence>MLRAAAGGLAATTAGAAGAAALSTREPNAQTDGERWPMARHDPAGTAHSPDASGPTDDVELAWTANMPGWFVGASEPILVDGIVYAAGGGVVAVDAATGDRRFAVEGTAQATPAHTAADHYTTPTLATTGTGGLSGWDAAGGVELPVVGWRVGTERWRGPRAPDTLGTYSFGPRSFRGPSPVSVDGRVVAAVPERGRVVVLDGDTGDTAWSVEPDAGDYGDTVVNDVVVRDGVVYVANYPYRVNAYDLATGDRRWHRRLDDRVHVVAATDTGVLALTRETARLLASADGATAWEYDHDGNAVESEPAVADGLAFVADGTESLHALRLDTGEPAWTAGFSGRGSPVVADGVVYVVGDGYELRAFDAATGRRRFSFTPERVPLSTPIVSGGRLYAANRHRVLALAEP</sequence>
<dbReference type="InterPro" id="IPR018391">
    <property type="entry name" value="PQQ_b-propeller_rpt"/>
</dbReference>
<dbReference type="InterPro" id="IPR011047">
    <property type="entry name" value="Quinoprotein_ADH-like_sf"/>
</dbReference>
<evidence type="ECO:0000313" key="4">
    <source>
        <dbReference type="Proteomes" id="UP001500194"/>
    </source>
</evidence>
<comment type="caution">
    <text evidence="3">The sequence shown here is derived from an EMBL/GenBank/DDBJ whole genome shotgun (WGS) entry which is preliminary data.</text>
</comment>
<dbReference type="Gene3D" id="2.130.10.10">
    <property type="entry name" value="YVTN repeat-like/Quinoprotein amine dehydrogenase"/>
    <property type="match status" value="2"/>
</dbReference>
<feature type="domain" description="Pyrrolo-quinoline quinone repeat" evidence="2">
    <location>
        <begin position="153"/>
        <end position="261"/>
    </location>
</feature>
<dbReference type="EMBL" id="BAAADU010000002">
    <property type="protein sequence ID" value="GAA0657407.1"/>
    <property type="molecule type" value="Genomic_DNA"/>
</dbReference>
<dbReference type="InterPro" id="IPR002372">
    <property type="entry name" value="PQQ_rpt_dom"/>
</dbReference>
<evidence type="ECO:0000313" key="3">
    <source>
        <dbReference type="EMBL" id="GAA0657407.1"/>
    </source>
</evidence>
<keyword evidence="4" id="KW-1185">Reference proteome</keyword>
<proteinExistence type="predicted"/>
<dbReference type="Proteomes" id="UP001500194">
    <property type="component" value="Unassembled WGS sequence"/>
</dbReference>
<evidence type="ECO:0000259" key="2">
    <source>
        <dbReference type="Pfam" id="PF13360"/>
    </source>
</evidence>
<organism evidence="3 4">
    <name type="scientific">Salarchaeum japonicum</name>
    <dbReference type="NCBI Taxonomy" id="555573"/>
    <lineage>
        <taxon>Archaea</taxon>
        <taxon>Methanobacteriati</taxon>
        <taxon>Methanobacteriota</taxon>
        <taxon>Stenosarchaea group</taxon>
        <taxon>Halobacteria</taxon>
        <taxon>Halobacteriales</taxon>
        <taxon>Halobacteriaceae</taxon>
    </lineage>
</organism>
<dbReference type="InterPro" id="IPR015943">
    <property type="entry name" value="WD40/YVTN_repeat-like_dom_sf"/>
</dbReference>
<name>A0AAV3T3I7_9EURY</name>
<evidence type="ECO:0000256" key="1">
    <source>
        <dbReference type="SAM" id="MobiDB-lite"/>
    </source>
</evidence>
<feature type="domain" description="Pyrrolo-quinoline quinone repeat" evidence="2">
    <location>
        <begin position="280"/>
        <end position="402"/>
    </location>
</feature>
<dbReference type="PANTHER" id="PTHR34512">
    <property type="entry name" value="CELL SURFACE PROTEIN"/>
    <property type="match status" value="1"/>
</dbReference>
<reference evidence="3 4" key="1">
    <citation type="journal article" date="2019" name="Int. J. Syst. Evol. Microbiol.">
        <title>The Global Catalogue of Microorganisms (GCM) 10K type strain sequencing project: providing services to taxonomists for standard genome sequencing and annotation.</title>
        <authorList>
            <consortium name="The Broad Institute Genomics Platform"/>
            <consortium name="The Broad Institute Genome Sequencing Center for Infectious Disease"/>
            <person name="Wu L."/>
            <person name="Ma J."/>
        </authorList>
    </citation>
    <scope>NUCLEOTIDE SEQUENCE [LARGE SCALE GENOMIC DNA]</scope>
    <source>
        <strain evidence="3 4">JCM 16327</strain>
    </source>
</reference>
<dbReference type="Pfam" id="PF13360">
    <property type="entry name" value="PQQ_2"/>
    <property type="match status" value="2"/>
</dbReference>
<dbReference type="PANTHER" id="PTHR34512:SF30">
    <property type="entry name" value="OUTER MEMBRANE PROTEIN ASSEMBLY FACTOR BAMB"/>
    <property type="match status" value="1"/>
</dbReference>
<dbReference type="SMART" id="SM00564">
    <property type="entry name" value="PQQ"/>
    <property type="match status" value="5"/>
</dbReference>
<dbReference type="SUPFAM" id="SSF50998">
    <property type="entry name" value="Quinoprotein alcohol dehydrogenase-like"/>
    <property type="match status" value="1"/>
</dbReference>
<gene>
    <name evidence="3" type="ORF">GCM10009019_21930</name>
</gene>
<dbReference type="Gene3D" id="2.140.10.10">
    <property type="entry name" value="Quinoprotein alcohol dehydrogenase-like superfamily"/>
    <property type="match status" value="1"/>
</dbReference>
<feature type="region of interest" description="Disordered" evidence="1">
    <location>
        <begin position="16"/>
        <end position="59"/>
    </location>
</feature>
<accession>A0AAV3T3I7</accession>
<feature type="compositionally biased region" description="Basic and acidic residues" evidence="1">
    <location>
        <begin position="32"/>
        <end position="43"/>
    </location>
</feature>
<dbReference type="AlphaFoldDB" id="A0AAV3T3I7"/>